<feature type="transmembrane region" description="Helical" evidence="1">
    <location>
        <begin position="69"/>
        <end position="90"/>
    </location>
</feature>
<accession>A5YSS7</accession>
<keyword evidence="1" id="KW-1133">Transmembrane helix</keyword>
<organism evidence="2">
    <name type="scientific">uncultured haloarchaeon</name>
    <dbReference type="NCBI Taxonomy" id="160804"/>
    <lineage>
        <taxon>Archaea</taxon>
        <taxon>Methanobacteriati</taxon>
        <taxon>Methanobacteriota</taxon>
        <taxon>Stenosarchaea group</taxon>
        <taxon>Halobacteria</taxon>
        <taxon>Halobacteriales</taxon>
        <taxon>Halobacteriaceae</taxon>
        <taxon>environmental samples</taxon>
    </lineage>
</organism>
<keyword evidence="1" id="KW-0472">Membrane</keyword>
<name>A5YSS7_9EURY</name>
<dbReference type="AlphaFoldDB" id="A5YSS7"/>
<evidence type="ECO:0000313" key="2">
    <source>
        <dbReference type="EMBL" id="ABQ76034.1"/>
    </source>
</evidence>
<feature type="transmembrane region" description="Helical" evidence="1">
    <location>
        <begin position="37"/>
        <end position="57"/>
    </location>
</feature>
<keyword evidence="1" id="KW-0812">Transmembrane</keyword>
<sequence>MPLQPSNRGMSTLVGRLSSRLLSTDDAKWNHPRIVKMLMTILTPILLIGGWGIGLVAQHSVIFGEIPPIIFGIATVLIEFILLALINYVLSG</sequence>
<evidence type="ECO:0000256" key="1">
    <source>
        <dbReference type="SAM" id="Phobius"/>
    </source>
</evidence>
<dbReference type="EMBL" id="EF583997">
    <property type="protein sequence ID" value="ABQ76034.1"/>
    <property type="molecule type" value="Genomic_DNA"/>
</dbReference>
<reference evidence="2" key="1">
    <citation type="journal article" date="2007" name="ISME J.">
        <title>Genomic plasticity in prokaryotes: the case of the square haloarchaeon.</title>
        <authorList>
            <person name="Cuadros-Orellana S."/>
            <person name="Martin-Cuadrado A.B."/>
            <person name="Legault B."/>
            <person name="D'Auria G."/>
            <person name="Zhaxybayeva O."/>
            <person name="Papke R.T."/>
            <person name="Rodriguez-Valera F."/>
        </authorList>
    </citation>
    <scope>NUCLEOTIDE SEQUENCE</scope>
</reference>
<protein>
    <submittedName>
        <fullName evidence="2">Uncharacterized protein</fullName>
    </submittedName>
</protein>
<proteinExistence type="predicted"/>